<dbReference type="GO" id="GO:0016779">
    <property type="term" value="F:nucleotidyltransferase activity"/>
    <property type="evidence" value="ECO:0007669"/>
    <property type="project" value="InterPro"/>
</dbReference>
<evidence type="ECO:0000313" key="2">
    <source>
        <dbReference type="EMBL" id="HHQ50303.1"/>
    </source>
</evidence>
<protein>
    <recommendedName>
        <fullName evidence="1">Polymerase nucleotidyl transferase domain-containing protein</fullName>
    </recommendedName>
</protein>
<dbReference type="PANTHER" id="PTHR43449:SF1">
    <property type="entry name" value="POLYMERASE BETA NUCLEOTIDYLTRANSFERASE DOMAIN-CONTAINING PROTEIN"/>
    <property type="match status" value="1"/>
</dbReference>
<organism evidence="2">
    <name type="scientific">Ignisphaera aggregans</name>
    <dbReference type="NCBI Taxonomy" id="334771"/>
    <lineage>
        <taxon>Archaea</taxon>
        <taxon>Thermoproteota</taxon>
        <taxon>Thermoprotei</taxon>
        <taxon>Desulfurococcales</taxon>
        <taxon>Desulfurococcaceae</taxon>
        <taxon>Ignisphaera</taxon>
    </lineage>
</organism>
<gene>
    <name evidence="2" type="ORF">ENM66_03015</name>
</gene>
<name>A0A7J3Z836_9CREN</name>
<comment type="caution">
    <text evidence="2">The sequence shown here is derived from an EMBL/GenBank/DDBJ whole genome shotgun (WGS) entry which is preliminary data.</text>
</comment>
<dbReference type="Gene3D" id="3.30.460.10">
    <property type="entry name" value="Beta Polymerase, domain 2"/>
    <property type="match status" value="1"/>
</dbReference>
<dbReference type="EMBL" id="DRYQ01000042">
    <property type="protein sequence ID" value="HHQ50303.1"/>
    <property type="molecule type" value="Genomic_DNA"/>
</dbReference>
<dbReference type="SUPFAM" id="SSF81301">
    <property type="entry name" value="Nucleotidyltransferase"/>
    <property type="match status" value="1"/>
</dbReference>
<proteinExistence type="predicted"/>
<reference evidence="2" key="1">
    <citation type="journal article" date="2020" name="mSystems">
        <title>Genome- and Community-Level Interaction Insights into Carbon Utilization and Element Cycling Functions of Hydrothermarchaeota in Hydrothermal Sediment.</title>
        <authorList>
            <person name="Zhou Z."/>
            <person name="Liu Y."/>
            <person name="Xu W."/>
            <person name="Pan J."/>
            <person name="Luo Z.H."/>
            <person name="Li M."/>
        </authorList>
    </citation>
    <scope>NUCLEOTIDE SEQUENCE [LARGE SCALE GENOMIC DNA]</scope>
    <source>
        <strain evidence="2">SpSt-1105</strain>
    </source>
</reference>
<dbReference type="AlphaFoldDB" id="A0A7J3Z836"/>
<dbReference type="InterPro" id="IPR043519">
    <property type="entry name" value="NT_sf"/>
</dbReference>
<sequence length="85" mass="9916">MCWGEVLRAVELFLEELSRRIRVKDACLFGSYAKATWIETSNNIDLVIVSPNFRGMPYLKRLDLINEIRWKPSSSIGRSKRGLYH</sequence>
<evidence type="ECO:0000259" key="1">
    <source>
        <dbReference type="Pfam" id="PF01909"/>
    </source>
</evidence>
<accession>A0A7J3Z836</accession>
<dbReference type="Pfam" id="PF01909">
    <property type="entry name" value="NTP_transf_2"/>
    <property type="match status" value="1"/>
</dbReference>
<dbReference type="PANTHER" id="PTHR43449">
    <property type="entry name" value="NUCLEOTIDYLTRANSFERASE"/>
    <property type="match status" value="1"/>
</dbReference>
<dbReference type="InterPro" id="IPR002934">
    <property type="entry name" value="Polymerase_NTP_transf_dom"/>
</dbReference>
<feature type="domain" description="Polymerase nucleotidyl transferase" evidence="1">
    <location>
        <begin position="12"/>
        <end position="60"/>
    </location>
</feature>